<comment type="caution">
    <text evidence="1">The sequence shown here is derived from an EMBL/GenBank/DDBJ whole genome shotgun (WGS) entry which is preliminary data.</text>
</comment>
<sequence>MGDGQITSYSFDKLHDVEIEEDVDDDIDITSILLENTYTENRIYQLLCNSSNDIDIALSYYNDFIIYFYKLSIKQDPNTFNRLDMLLDKIQCDPTVIELILTFYNSVNNLDYINQEYNQHLILDFYILYRLLDYDVNVLQTFRDLVKEFVEGDNRGYLVDRLCQCLNIVNSRDMIYGSTTTLKKLVRIFYQDSSDGMSDEDREMLSGIGLEVVCNGYFDSTAYQYLLEQCWDAIRYTSTSRFSLMDLLIEMSKESNYLRRRVLVPLIPAKVFAGAVSRYIEVQDSVGRDKTYEFLFHFMYMYRGHYLKDYIESIHSNSYDMSLIIITKTLAFKVHIISPVHSNISVYYFKLLNQLSTFNLNYCTPFYQVLLKWLLIDSHSIVPLHKITVNLPDGISINLRELLYHRLLKFVTKIGNRNVININSLLSATIMDIRIQPFYLHFITLFQIQVNQRREYSESPDTSGMDSICDGLLNVYINHLTNIVEMTKSLEEFKRSNKEILTFLISNHLVPIYHYLINYYTDQYITTPDDKVIQEQNRSQSVKLLFTLHNLLAVFNVVKTTNDTQPSDYQMDCFRLSIRTGITLFRDFIENLFKKNTMVVSSLQCILYLLRNIEWDCAMKDEKNELLELLLMYQSFCAYGQRLLPTCNRGTIYKTLLDPTMSEPSLINLQVVDMTSLYNAMETCIMSACLMVISIDSLKSLKKSQWYQYLIGYVKKYTSSSNSSTSSKKTVHSLLELCMSRLCISKSLVYYNRIFQWFEIRNQHMIETIFSRIEKKANTDTIESLYDYIGSAEDVPASHWLLHTFNLLNLKFQPQVNVYIYNYLVSITNEITVDTIDTFIELLKFLVNWDNFNSKTLEKHLFKVVNQFINDAFHPFSSKTRKDCIVESLESLLINPIDNLDIVSELLQLYHQLYSKVTKTVTVQSKYMQKFEVFYSSISNGTSVKKSKKIVTLKQKRRLLTKKITQHYQPNTKKNSKSTAIAPIVRSSNPFIDAMLEEGGFRNATPSEVKDLESIIDYTEGVDYYTTNINLMDYDASKDEMDIDTSPTNNNNNSSDLFLPGDQIEKLAVVVRDVLVDKGSILTRVELLQNICKKFSPKFPDQDRELFITQTRTIYASIVSMLVKEGYLYENENGISLVYDNDQELEFK</sequence>
<evidence type="ECO:0000313" key="2">
    <source>
        <dbReference type="Proteomes" id="UP000076078"/>
    </source>
</evidence>
<dbReference type="AlphaFoldDB" id="A0A151Z8B4"/>
<accession>A0A151Z8B4</accession>
<evidence type="ECO:0000313" key="1">
    <source>
        <dbReference type="EMBL" id="KYQ90034.1"/>
    </source>
</evidence>
<dbReference type="InParanoid" id="A0A151Z8B4"/>
<organism evidence="1 2">
    <name type="scientific">Tieghemostelium lacteum</name>
    <name type="common">Slime mold</name>
    <name type="synonym">Dictyostelium lacteum</name>
    <dbReference type="NCBI Taxonomy" id="361077"/>
    <lineage>
        <taxon>Eukaryota</taxon>
        <taxon>Amoebozoa</taxon>
        <taxon>Evosea</taxon>
        <taxon>Eumycetozoa</taxon>
        <taxon>Dictyostelia</taxon>
        <taxon>Dictyosteliales</taxon>
        <taxon>Raperosteliaceae</taxon>
        <taxon>Tieghemostelium</taxon>
    </lineage>
</organism>
<gene>
    <name evidence="1" type="ORF">DLAC_08618</name>
</gene>
<reference evidence="1 2" key="1">
    <citation type="submission" date="2015-12" db="EMBL/GenBank/DDBJ databases">
        <title>Dictyostelia acquired genes for synthesis and detection of signals that induce cell-type specialization by lateral gene transfer from prokaryotes.</title>
        <authorList>
            <person name="Gloeckner G."/>
            <person name="Schaap P."/>
        </authorList>
    </citation>
    <scope>NUCLEOTIDE SEQUENCE [LARGE SCALE GENOMIC DNA]</scope>
    <source>
        <strain evidence="1 2">TK</strain>
    </source>
</reference>
<protein>
    <submittedName>
        <fullName evidence="1">Uncharacterized protein</fullName>
    </submittedName>
</protein>
<keyword evidence="2" id="KW-1185">Reference proteome</keyword>
<dbReference type="EMBL" id="LODT01000037">
    <property type="protein sequence ID" value="KYQ90034.1"/>
    <property type="molecule type" value="Genomic_DNA"/>
</dbReference>
<name>A0A151Z8B4_TIELA</name>
<dbReference type="Proteomes" id="UP000076078">
    <property type="component" value="Unassembled WGS sequence"/>
</dbReference>
<proteinExistence type="predicted"/>